<evidence type="ECO:0000256" key="1">
    <source>
        <dbReference type="ARBA" id="ARBA00022679"/>
    </source>
</evidence>
<accession>A0A521D8U9</accession>
<dbReference type="InterPro" id="IPR000863">
    <property type="entry name" value="Sulfotransferase_dom"/>
</dbReference>
<name>A0A521D8U9_9BACT</name>
<keyword evidence="2" id="KW-0325">Glycoprotein</keyword>
<dbReference type="Proteomes" id="UP000317593">
    <property type="component" value="Unassembled WGS sequence"/>
</dbReference>
<dbReference type="Pfam" id="PF00685">
    <property type="entry name" value="Sulfotransfer_1"/>
    <property type="match status" value="1"/>
</dbReference>
<keyword evidence="1 4" id="KW-0808">Transferase</keyword>
<dbReference type="GO" id="GO:0008146">
    <property type="term" value="F:sulfotransferase activity"/>
    <property type="evidence" value="ECO:0007669"/>
    <property type="project" value="InterPro"/>
</dbReference>
<keyword evidence="5" id="KW-1185">Reference proteome</keyword>
<dbReference type="InterPro" id="IPR037359">
    <property type="entry name" value="NST/OST"/>
</dbReference>
<organism evidence="4 5">
    <name type="scientific">Fodinibius sediminis</name>
    <dbReference type="NCBI Taxonomy" id="1214077"/>
    <lineage>
        <taxon>Bacteria</taxon>
        <taxon>Pseudomonadati</taxon>
        <taxon>Balneolota</taxon>
        <taxon>Balneolia</taxon>
        <taxon>Balneolales</taxon>
        <taxon>Balneolaceae</taxon>
        <taxon>Fodinibius</taxon>
    </lineage>
</organism>
<proteinExistence type="predicted"/>
<dbReference type="OrthoDB" id="981508at2"/>
<dbReference type="AlphaFoldDB" id="A0A521D8U9"/>
<dbReference type="EMBL" id="FXTH01000009">
    <property type="protein sequence ID" value="SMO68129.1"/>
    <property type="molecule type" value="Genomic_DNA"/>
</dbReference>
<gene>
    <name evidence="4" type="ORF">SAMN06265218_1096</name>
</gene>
<dbReference type="PANTHER" id="PTHR10605">
    <property type="entry name" value="HEPARAN SULFATE SULFOTRANSFERASE"/>
    <property type="match status" value="1"/>
</dbReference>
<protein>
    <submittedName>
        <fullName evidence="4">Sulfotransferase domain-containing protein</fullName>
    </submittedName>
</protein>
<evidence type="ECO:0000313" key="5">
    <source>
        <dbReference type="Proteomes" id="UP000317593"/>
    </source>
</evidence>
<dbReference type="InterPro" id="IPR027417">
    <property type="entry name" value="P-loop_NTPase"/>
</dbReference>
<reference evidence="4 5" key="1">
    <citation type="submission" date="2017-05" db="EMBL/GenBank/DDBJ databases">
        <authorList>
            <person name="Varghese N."/>
            <person name="Submissions S."/>
        </authorList>
    </citation>
    <scope>NUCLEOTIDE SEQUENCE [LARGE SCALE GENOMIC DNA]</scope>
    <source>
        <strain evidence="4 5">DSM 21194</strain>
    </source>
</reference>
<evidence type="ECO:0000259" key="3">
    <source>
        <dbReference type="Pfam" id="PF00685"/>
    </source>
</evidence>
<feature type="domain" description="Sulfotransferase" evidence="3">
    <location>
        <begin position="3"/>
        <end position="206"/>
    </location>
</feature>
<evidence type="ECO:0000313" key="4">
    <source>
        <dbReference type="EMBL" id="SMO68129.1"/>
    </source>
</evidence>
<dbReference type="PANTHER" id="PTHR10605:SF56">
    <property type="entry name" value="BIFUNCTIONAL HEPARAN SULFATE N-DEACETYLASE_N-SULFOTRANSFERASE"/>
    <property type="match status" value="1"/>
</dbReference>
<dbReference type="SUPFAM" id="SSF52540">
    <property type="entry name" value="P-loop containing nucleoside triphosphate hydrolases"/>
    <property type="match status" value="1"/>
</dbReference>
<evidence type="ECO:0000256" key="2">
    <source>
        <dbReference type="ARBA" id="ARBA00023180"/>
    </source>
</evidence>
<sequence length="274" mass="32273">MLPDFIIIGAMKSGTSSLFHYLQLHPEVGMSAIKEVDFFIAENNYGKGVDWYRSQFTGNFSKYGEASPNYSKAHYFAGVPQRMHDLLPDVKLIYLVRDPIERIISHYTHNYSEGREHRTIEEALETLSDNHYVMCSKYFWQLNHFMEYYQGAQILVMPSRELKYERHSALQRVFAFVGVDEMFYDPAYEEQKHQSSQKRRKGRLSRLVLESPLIKTLKYYIPDAIKDPIKKATRPEITKPTLRPELRDKLREYLQPDVEKLQAFTGYSFSSWDI</sequence>
<dbReference type="RefSeq" id="WP_142714604.1">
    <property type="nucleotide sequence ID" value="NZ_FXTH01000009.1"/>
</dbReference>
<dbReference type="Gene3D" id="3.40.50.300">
    <property type="entry name" value="P-loop containing nucleotide triphosphate hydrolases"/>
    <property type="match status" value="1"/>
</dbReference>